<dbReference type="InterPro" id="IPR057485">
    <property type="entry name" value="YbiO-like_TM1"/>
</dbReference>
<feature type="transmembrane region" description="Helical" evidence="8">
    <location>
        <begin position="564"/>
        <end position="583"/>
    </location>
</feature>
<dbReference type="SUPFAM" id="SSF82689">
    <property type="entry name" value="Mechanosensitive channel protein MscS (YggB), C-terminal domain"/>
    <property type="match status" value="1"/>
</dbReference>
<evidence type="ECO:0000256" key="5">
    <source>
        <dbReference type="ARBA" id="ARBA00022989"/>
    </source>
</evidence>
<evidence type="ECO:0000256" key="6">
    <source>
        <dbReference type="ARBA" id="ARBA00023136"/>
    </source>
</evidence>
<evidence type="ECO:0000256" key="2">
    <source>
        <dbReference type="ARBA" id="ARBA00008017"/>
    </source>
</evidence>
<feature type="transmembrane region" description="Helical" evidence="8">
    <location>
        <begin position="173"/>
        <end position="191"/>
    </location>
</feature>
<dbReference type="InterPro" id="IPR011066">
    <property type="entry name" value="MscS_channel_C_sf"/>
</dbReference>
<feature type="region of interest" description="Disordered" evidence="7">
    <location>
        <begin position="71"/>
        <end position="113"/>
    </location>
</feature>
<dbReference type="GO" id="GO:0008381">
    <property type="term" value="F:mechanosensitive monoatomic ion channel activity"/>
    <property type="evidence" value="ECO:0007669"/>
    <property type="project" value="InterPro"/>
</dbReference>
<feature type="transmembrane region" description="Helical" evidence="8">
    <location>
        <begin position="243"/>
        <end position="265"/>
    </location>
</feature>
<feature type="transmembrane region" description="Helical" evidence="8">
    <location>
        <begin position="522"/>
        <end position="543"/>
    </location>
</feature>
<organism evidence="13 14">
    <name type="scientific">Roseicella aquatilis</name>
    <dbReference type="NCBI Taxonomy" id="2527868"/>
    <lineage>
        <taxon>Bacteria</taxon>
        <taxon>Pseudomonadati</taxon>
        <taxon>Pseudomonadota</taxon>
        <taxon>Alphaproteobacteria</taxon>
        <taxon>Acetobacterales</taxon>
        <taxon>Roseomonadaceae</taxon>
        <taxon>Roseicella</taxon>
    </lineage>
</organism>
<reference evidence="13 14" key="1">
    <citation type="submission" date="2019-03" db="EMBL/GenBank/DDBJ databases">
        <title>Paracraurococcus aquatilis NE82 genome sequence.</title>
        <authorList>
            <person name="Zhao Y."/>
            <person name="Du Z."/>
        </authorList>
    </citation>
    <scope>NUCLEOTIDE SEQUENCE [LARGE SCALE GENOMIC DNA]</scope>
    <source>
        <strain evidence="13 14">NE82</strain>
    </source>
</reference>
<gene>
    <name evidence="13" type="ORF">EXY23_12710</name>
</gene>
<keyword evidence="6 8" id="KW-0472">Membrane</keyword>
<dbReference type="PANTHER" id="PTHR30460:SF0">
    <property type="entry name" value="MODERATE CONDUCTANCE MECHANOSENSITIVE CHANNEL YBIO"/>
    <property type="match status" value="1"/>
</dbReference>
<keyword evidence="14" id="KW-1185">Reference proteome</keyword>
<evidence type="ECO:0000259" key="11">
    <source>
        <dbReference type="Pfam" id="PF21088"/>
    </source>
</evidence>
<keyword evidence="4 8" id="KW-0812">Transmembrane</keyword>
<feature type="transmembrane region" description="Helical" evidence="8">
    <location>
        <begin position="330"/>
        <end position="351"/>
    </location>
</feature>
<dbReference type="InterPro" id="IPR049142">
    <property type="entry name" value="MS_channel_1st"/>
</dbReference>
<accession>A0A4R4DJE2</accession>
<dbReference type="Proteomes" id="UP000295023">
    <property type="component" value="Unassembled WGS sequence"/>
</dbReference>
<evidence type="ECO:0000259" key="10">
    <source>
        <dbReference type="Pfam" id="PF00924"/>
    </source>
</evidence>
<dbReference type="EMBL" id="SKBM01000010">
    <property type="protein sequence ID" value="TCZ61396.1"/>
    <property type="molecule type" value="Genomic_DNA"/>
</dbReference>
<dbReference type="Gene3D" id="2.30.30.60">
    <property type="match status" value="1"/>
</dbReference>
<dbReference type="PANTHER" id="PTHR30460">
    <property type="entry name" value="MODERATE CONDUCTANCE MECHANOSENSITIVE CHANNEL YBIO"/>
    <property type="match status" value="1"/>
</dbReference>
<evidence type="ECO:0000256" key="7">
    <source>
        <dbReference type="SAM" id="MobiDB-lite"/>
    </source>
</evidence>
<feature type="transmembrane region" description="Helical" evidence="8">
    <location>
        <begin position="397"/>
        <end position="419"/>
    </location>
</feature>
<comment type="subcellular location">
    <subcellularLocation>
        <location evidence="1">Cell membrane</location>
        <topology evidence="1">Multi-pass membrane protein</topology>
    </subcellularLocation>
</comment>
<feature type="transmembrane region" description="Helical" evidence="8">
    <location>
        <begin position="484"/>
        <end position="502"/>
    </location>
</feature>
<evidence type="ECO:0000256" key="4">
    <source>
        <dbReference type="ARBA" id="ARBA00022692"/>
    </source>
</evidence>
<feature type="signal peptide" evidence="9">
    <location>
        <begin position="1"/>
        <end position="24"/>
    </location>
</feature>
<dbReference type="Gene3D" id="3.30.70.100">
    <property type="match status" value="1"/>
</dbReference>
<keyword evidence="9" id="KW-0732">Signal</keyword>
<dbReference type="Gene3D" id="1.10.287.1260">
    <property type="match status" value="2"/>
</dbReference>
<evidence type="ECO:0000313" key="13">
    <source>
        <dbReference type="EMBL" id="TCZ61396.1"/>
    </source>
</evidence>
<evidence type="ECO:0000313" key="14">
    <source>
        <dbReference type="Proteomes" id="UP000295023"/>
    </source>
</evidence>
<dbReference type="InterPro" id="IPR023408">
    <property type="entry name" value="MscS_beta-dom_sf"/>
</dbReference>
<keyword evidence="5 8" id="KW-1133">Transmembrane helix</keyword>
<dbReference type="GO" id="GO:0005886">
    <property type="term" value="C:plasma membrane"/>
    <property type="evidence" value="ECO:0007669"/>
    <property type="project" value="UniProtKB-SubCell"/>
</dbReference>
<dbReference type="AlphaFoldDB" id="A0A4R4DJE2"/>
<feature type="region of interest" description="Disordered" evidence="7">
    <location>
        <begin position="785"/>
        <end position="818"/>
    </location>
</feature>
<proteinExistence type="inferred from homology"/>
<dbReference type="SUPFAM" id="SSF50182">
    <property type="entry name" value="Sm-like ribonucleoproteins"/>
    <property type="match status" value="1"/>
</dbReference>
<feature type="chain" id="PRO_5020834284" evidence="9">
    <location>
        <begin position="25"/>
        <end position="818"/>
    </location>
</feature>
<dbReference type="Pfam" id="PF25392">
    <property type="entry name" value="MS_channel_TM1"/>
    <property type="match status" value="1"/>
</dbReference>
<feature type="domain" description="Mechanosensitive ion channel MscS" evidence="10">
    <location>
        <begin position="614"/>
        <end position="677"/>
    </location>
</feature>
<evidence type="ECO:0000256" key="3">
    <source>
        <dbReference type="ARBA" id="ARBA00022475"/>
    </source>
</evidence>
<dbReference type="InterPro" id="IPR010920">
    <property type="entry name" value="LSM_dom_sf"/>
</dbReference>
<feature type="transmembrane region" description="Helical" evidence="8">
    <location>
        <begin position="589"/>
        <end position="609"/>
    </location>
</feature>
<dbReference type="InterPro" id="IPR045276">
    <property type="entry name" value="YbiO_bact"/>
</dbReference>
<dbReference type="InterPro" id="IPR011014">
    <property type="entry name" value="MscS_channel_TM-2"/>
</dbReference>
<comment type="caution">
    <text evidence="13">The sequence shown here is derived from an EMBL/GenBank/DDBJ whole genome shotgun (WGS) entry which is preliminary data.</text>
</comment>
<dbReference type="RefSeq" id="WP_132289443.1">
    <property type="nucleotide sequence ID" value="NZ_SKBM01000010.1"/>
</dbReference>
<dbReference type="SUPFAM" id="SSF82861">
    <property type="entry name" value="Mechanosensitive channel protein MscS (YggB), transmembrane region"/>
    <property type="match status" value="1"/>
</dbReference>
<dbReference type="Pfam" id="PF00924">
    <property type="entry name" value="MS_channel_2nd"/>
    <property type="match status" value="1"/>
</dbReference>
<evidence type="ECO:0000256" key="8">
    <source>
        <dbReference type="SAM" id="Phobius"/>
    </source>
</evidence>
<feature type="transmembrane region" description="Helical" evidence="8">
    <location>
        <begin position="357"/>
        <end position="377"/>
    </location>
</feature>
<dbReference type="Pfam" id="PF21088">
    <property type="entry name" value="MS_channel_1st"/>
    <property type="match status" value="1"/>
</dbReference>
<name>A0A4R4DJE2_9PROT</name>
<keyword evidence="3" id="KW-1003">Cell membrane</keyword>
<feature type="domain" description="Moderate conductance mechanosensitive channel YbiO-like transmembrane helix 1" evidence="12">
    <location>
        <begin position="433"/>
        <end position="508"/>
    </location>
</feature>
<dbReference type="OrthoDB" id="9814206at2"/>
<feature type="transmembrane region" description="Helical" evidence="8">
    <location>
        <begin position="431"/>
        <end position="453"/>
    </location>
</feature>
<evidence type="ECO:0000256" key="1">
    <source>
        <dbReference type="ARBA" id="ARBA00004651"/>
    </source>
</evidence>
<protein>
    <submittedName>
        <fullName evidence="13">Mechanosensitive ion channel</fullName>
    </submittedName>
</protein>
<dbReference type="InterPro" id="IPR006685">
    <property type="entry name" value="MscS_channel_2nd"/>
</dbReference>
<feature type="domain" description="Mechanosensitive ion channel transmembrane helices 2/3" evidence="11">
    <location>
        <begin position="576"/>
        <end position="612"/>
    </location>
</feature>
<comment type="similarity">
    <text evidence="2">Belongs to the MscS (TC 1.A.23) family.</text>
</comment>
<feature type="transmembrane region" description="Helical" evidence="8">
    <location>
        <begin position="277"/>
        <end position="300"/>
    </location>
</feature>
<evidence type="ECO:0000256" key="9">
    <source>
        <dbReference type="SAM" id="SignalP"/>
    </source>
</evidence>
<sequence length="818" mass="87853">MATRWRTLLLALPPLLALGLPALAQPALAPPTPVANGLTPEQARQAADLLRDQARLREIVAALDAVARLAPSREPSAPAEGQPAGPAARDGAAPAATPPATEAAPEEPAEADHVSLASDGVLAQLIQATSAWMKATAGQLAVVGRTLANIPLVWDWIRRTAESPAAQAAVLDAGWKLAVVLLAAWGTQWLVRRALRRPQRLVEAWARAGLERRRVRRQENGAATEGMIASRGELRFLYRAPLALLRLALDLIPIGVFAAVGNLLLATPINEGWAPPLVILAAVNAYVIQHVVMAVGGALVSPDRPVLRLFDITDETAAYIEVWLARISRVVIYGMAVLEIARILGLHFLAYDSLTKLVILVNHLLLIVVVLQSRKAVAARIAAPPGSQGAVALARNWLAATWHVVAIFFLLALWFVWALEIRNGYGLLFRYFGSTLLVLVVARLASVTILGLLDRVFRLRPEQTAQLPFLEARANRYYPVLRRLVSALLGIVTALAVLQVWGVDAIAWFQDGRLGERLAGSALVIVIAMLIAVVIWEGSTAWMDRQISDMAAQGDHARATRLRTLLPLLRTALLTAILVVVGFTALSQLGVNIAPLLAGASIIGVALGFGSQKLVQDVITGIFLLLENTMQVGDWVTVSGLSGTVEALSVRTIRLRAGDGSVHVVPFSAVTTVTNTNRGIGNAAVSVAVAYDEDTDQVGEVLKQIGAEMRQDPAFRRDILDDFALWGVDKVDGATATVLGQMKCTDTGRWGVQREFNRRIKRRFQELGIQIALPAQTVLLSRLHREGPARMKPPRLRAGTGSGAETRSPPPAALGNTA</sequence>
<feature type="compositionally biased region" description="Low complexity" evidence="7">
    <location>
        <begin position="74"/>
        <end position="103"/>
    </location>
</feature>
<evidence type="ECO:0000259" key="12">
    <source>
        <dbReference type="Pfam" id="PF25392"/>
    </source>
</evidence>